<dbReference type="CDD" id="cd06198">
    <property type="entry name" value="FNR_like_3"/>
    <property type="match status" value="1"/>
</dbReference>
<dbReference type="InterPro" id="IPR017938">
    <property type="entry name" value="Riboflavin_synthase-like_b-brl"/>
</dbReference>
<dbReference type="GO" id="GO:0050660">
    <property type="term" value="F:flavin adenine dinucleotide binding"/>
    <property type="evidence" value="ECO:0007669"/>
    <property type="project" value="TreeGrafter"/>
</dbReference>
<keyword evidence="6" id="KW-0479">Metal-binding</keyword>
<dbReference type="GO" id="GO:0016020">
    <property type="term" value="C:membrane"/>
    <property type="evidence" value="ECO:0007669"/>
    <property type="project" value="UniProtKB-SubCell"/>
</dbReference>
<keyword evidence="11" id="KW-0411">Iron-sulfur</keyword>
<dbReference type="InterPro" id="IPR039261">
    <property type="entry name" value="FNR_nucleotide-bd"/>
</dbReference>
<dbReference type="InterPro" id="IPR001433">
    <property type="entry name" value="OxRdtase_FAD/NAD-bd"/>
</dbReference>
<comment type="cofactor">
    <cofactor evidence="1">
        <name>FAD</name>
        <dbReference type="ChEBI" id="CHEBI:57692"/>
    </cofactor>
</comment>
<feature type="transmembrane region" description="Helical" evidence="14">
    <location>
        <begin position="39"/>
        <end position="55"/>
    </location>
</feature>
<dbReference type="Pfam" id="PF01794">
    <property type="entry name" value="Ferric_reduct"/>
    <property type="match status" value="1"/>
</dbReference>
<dbReference type="InterPro" id="IPR013130">
    <property type="entry name" value="Fe3_Rdtase_TM_dom"/>
</dbReference>
<evidence type="ECO:0000256" key="11">
    <source>
        <dbReference type="ARBA" id="ARBA00023014"/>
    </source>
</evidence>
<dbReference type="Pfam" id="PF00175">
    <property type="entry name" value="NAD_binding_1"/>
    <property type="match status" value="1"/>
</dbReference>
<keyword evidence="4 14" id="KW-0812">Transmembrane</keyword>
<evidence type="ECO:0000256" key="10">
    <source>
        <dbReference type="ARBA" id="ARBA00023004"/>
    </source>
</evidence>
<comment type="cofactor">
    <cofactor evidence="13">
        <name>[2Fe-2S] cluster</name>
        <dbReference type="ChEBI" id="CHEBI:190135"/>
    </cofactor>
</comment>
<evidence type="ECO:0000256" key="5">
    <source>
        <dbReference type="ARBA" id="ARBA00022714"/>
    </source>
</evidence>
<dbReference type="Proteomes" id="UP000322545">
    <property type="component" value="Unassembled WGS sequence"/>
</dbReference>
<dbReference type="AlphaFoldDB" id="A0A1M7FAK1"/>
<dbReference type="PRINTS" id="PR00406">
    <property type="entry name" value="CYTB5RDTASE"/>
</dbReference>
<keyword evidence="7" id="KW-0274">FAD</keyword>
<dbReference type="PANTHER" id="PTHR47354">
    <property type="entry name" value="NADH OXIDOREDUCTASE HCR"/>
    <property type="match status" value="1"/>
</dbReference>
<accession>A0A1M7FAK1</accession>
<feature type="domain" description="FAD-binding FR-type" evidence="15">
    <location>
        <begin position="203"/>
        <end position="304"/>
    </location>
</feature>
<evidence type="ECO:0000313" key="17">
    <source>
        <dbReference type="Proteomes" id="UP000322545"/>
    </source>
</evidence>
<keyword evidence="9" id="KW-0560">Oxidoreductase</keyword>
<evidence type="ECO:0000256" key="1">
    <source>
        <dbReference type="ARBA" id="ARBA00001974"/>
    </source>
</evidence>
<evidence type="ECO:0000313" key="16">
    <source>
        <dbReference type="EMBL" id="SHM01046.1"/>
    </source>
</evidence>
<feature type="transmembrane region" description="Helical" evidence="14">
    <location>
        <begin position="75"/>
        <end position="95"/>
    </location>
</feature>
<feature type="transmembrane region" description="Helical" evidence="14">
    <location>
        <begin position="115"/>
        <end position="135"/>
    </location>
</feature>
<dbReference type="Gene3D" id="2.40.30.10">
    <property type="entry name" value="Translation factors"/>
    <property type="match status" value="1"/>
</dbReference>
<keyword evidence="8 14" id="KW-1133">Transmembrane helix</keyword>
<keyword evidence="3" id="KW-0285">Flavoprotein</keyword>
<proteinExistence type="predicted"/>
<dbReference type="Pfam" id="PF08022">
    <property type="entry name" value="FAD_binding_8"/>
    <property type="match status" value="1"/>
</dbReference>
<evidence type="ECO:0000256" key="12">
    <source>
        <dbReference type="ARBA" id="ARBA00023136"/>
    </source>
</evidence>
<keyword evidence="5" id="KW-0001">2Fe-2S</keyword>
<protein>
    <submittedName>
        <fullName evidence="16">Predicted ferric reductase</fullName>
    </submittedName>
</protein>
<comment type="subcellular location">
    <subcellularLocation>
        <location evidence="2">Membrane</location>
        <topology evidence="2">Multi-pass membrane protein</topology>
    </subcellularLocation>
</comment>
<dbReference type="RefSeq" id="WP_149779315.1">
    <property type="nucleotide sequence ID" value="NZ_FRCB01000004.1"/>
</dbReference>
<dbReference type="Gene3D" id="3.40.50.80">
    <property type="entry name" value="Nucleotide-binding domain of ferredoxin-NADP reductase (FNR) module"/>
    <property type="match status" value="1"/>
</dbReference>
<dbReference type="GO" id="GO:0051537">
    <property type="term" value="F:2 iron, 2 sulfur cluster binding"/>
    <property type="evidence" value="ECO:0007669"/>
    <property type="project" value="UniProtKB-KW"/>
</dbReference>
<organism evidence="16 17">
    <name type="scientific">Roseovarius litoreus</name>
    <dbReference type="NCBI Taxonomy" id="1155722"/>
    <lineage>
        <taxon>Bacteria</taxon>
        <taxon>Pseudomonadati</taxon>
        <taxon>Pseudomonadota</taxon>
        <taxon>Alphaproteobacteria</taxon>
        <taxon>Rhodobacterales</taxon>
        <taxon>Roseobacteraceae</taxon>
        <taxon>Roseovarius</taxon>
    </lineage>
</organism>
<evidence type="ECO:0000256" key="2">
    <source>
        <dbReference type="ARBA" id="ARBA00004141"/>
    </source>
</evidence>
<dbReference type="SUPFAM" id="SSF63380">
    <property type="entry name" value="Riboflavin synthase domain-like"/>
    <property type="match status" value="1"/>
</dbReference>
<name>A0A1M7FAK1_9RHOB</name>
<evidence type="ECO:0000256" key="13">
    <source>
        <dbReference type="ARBA" id="ARBA00034078"/>
    </source>
</evidence>
<dbReference type="PANTHER" id="PTHR47354:SF8">
    <property type="entry name" value="1,2-PHENYLACETYL-COA EPOXIDASE, SUBUNIT E"/>
    <property type="match status" value="1"/>
</dbReference>
<evidence type="ECO:0000256" key="4">
    <source>
        <dbReference type="ARBA" id="ARBA00022692"/>
    </source>
</evidence>
<reference evidence="16 17" key="1">
    <citation type="submission" date="2016-11" db="EMBL/GenBank/DDBJ databases">
        <authorList>
            <person name="Varghese N."/>
            <person name="Submissions S."/>
        </authorList>
    </citation>
    <scope>NUCLEOTIDE SEQUENCE [LARGE SCALE GENOMIC DNA]</scope>
    <source>
        <strain evidence="16 17">DSM 28249</strain>
    </source>
</reference>
<keyword evidence="17" id="KW-1185">Reference proteome</keyword>
<gene>
    <name evidence="16" type="ORF">SAMN05443432_104116</name>
</gene>
<keyword evidence="10" id="KW-0408">Iron</keyword>
<dbReference type="InterPro" id="IPR050415">
    <property type="entry name" value="MRET"/>
</dbReference>
<dbReference type="InterPro" id="IPR013112">
    <property type="entry name" value="FAD-bd_8"/>
</dbReference>
<evidence type="ECO:0000256" key="9">
    <source>
        <dbReference type="ARBA" id="ARBA00023002"/>
    </source>
</evidence>
<evidence type="ECO:0000259" key="15">
    <source>
        <dbReference type="PROSITE" id="PS51384"/>
    </source>
</evidence>
<evidence type="ECO:0000256" key="14">
    <source>
        <dbReference type="SAM" id="Phobius"/>
    </source>
</evidence>
<keyword evidence="12 14" id="KW-0472">Membrane</keyword>
<dbReference type="EMBL" id="FRCB01000004">
    <property type="protein sequence ID" value="SHM01046.1"/>
    <property type="molecule type" value="Genomic_DNA"/>
</dbReference>
<dbReference type="InterPro" id="IPR017927">
    <property type="entry name" value="FAD-bd_FR_type"/>
</dbReference>
<feature type="transmembrane region" description="Helical" evidence="14">
    <location>
        <begin position="147"/>
        <end position="166"/>
    </location>
</feature>
<feature type="transmembrane region" description="Helical" evidence="14">
    <location>
        <begin position="178"/>
        <end position="199"/>
    </location>
</feature>
<dbReference type="GO" id="GO:0046872">
    <property type="term" value="F:metal ion binding"/>
    <property type="evidence" value="ECO:0007669"/>
    <property type="project" value="UniProtKB-KW"/>
</dbReference>
<dbReference type="SUPFAM" id="SSF52343">
    <property type="entry name" value="Ferredoxin reductase-like, C-terminal NADP-linked domain"/>
    <property type="match status" value="1"/>
</dbReference>
<evidence type="ECO:0000256" key="8">
    <source>
        <dbReference type="ARBA" id="ARBA00022989"/>
    </source>
</evidence>
<sequence>MPATALILLYLGLALTPLGLAWAQGLPPRTIWDELASGLGLVALAMILVEFGQIGRFRAVTARVGSDVVMRSHQLAARVALVFAVLHPFFYVSAMSDPPDWDVTRQTVVTYSWTAIWPGILAWLGLGMVVTMALARDVAGYRYEIWRGLHGLGAALVAGAGVLHALRAGRYSGDDLLGWVWIAGLGLALAALTMIYVVAPALRARRPWRVLSVTPAARRTWRLRLTPEGAHRLRYRAGQFAWLTIGRPPFSLNDNPFSIASAPSRGPDLEFIIKQLGDMTDRIGQIPPGTRVYVDGPHGHLTLTGQEDAPGIALIAGGVGIAPLLGILREMAASGDPRPSLLMYGNRIPGQIVCEDELQALARDHGSEVIHVLSEPPEGWSGETGFVDAPMLRRHVAEAGRRDWLFVLCGPPPMLRTVEAALLELGVPARRILSEQFVYD</sequence>
<evidence type="ECO:0000256" key="7">
    <source>
        <dbReference type="ARBA" id="ARBA00022827"/>
    </source>
</evidence>
<evidence type="ECO:0000256" key="3">
    <source>
        <dbReference type="ARBA" id="ARBA00022630"/>
    </source>
</evidence>
<dbReference type="InterPro" id="IPR001709">
    <property type="entry name" value="Flavoprot_Pyr_Nucl_cyt_Rdtase"/>
</dbReference>
<dbReference type="PRINTS" id="PR00371">
    <property type="entry name" value="FPNCR"/>
</dbReference>
<dbReference type="PROSITE" id="PS51384">
    <property type="entry name" value="FAD_FR"/>
    <property type="match status" value="1"/>
</dbReference>
<evidence type="ECO:0000256" key="6">
    <source>
        <dbReference type="ARBA" id="ARBA00022723"/>
    </source>
</evidence>
<dbReference type="GO" id="GO:0016491">
    <property type="term" value="F:oxidoreductase activity"/>
    <property type="evidence" value="ECO:0007669"/>
    <property type="project" value="UniProtKB-KW"/>
</dbReference>